<accession>A0AAV2P7M3</accession>
<evidence type="ECO:0000313" key="12">
    <source>
        <dbReference type="EMBL" id="CAL1688004.1"/>
    </source>
</evidence>
<dbReference type="InterPro" id="IPR056167">
    <property type="entry name" value="A-sol_ELP1"/>
</dbReference>
<dbReference type="Pfam" id="PF23797">
    <property type="entry name" value="Beta-prop_ELP1_2nd"/>
    <property type="match status" value="1"/>
</dbReference>
<dbReference type="Pfam" id="PF23878">
    <property type="entry name" value="TPR_ELP1"/>
    <property type="match status" value="1"/>
</dbReference>
<feature type="domain" description="ELP1 first N-terminal beta-propeller" evidence="7">
    <location>
        <begin position="62"/>
        <end position="352"/>
    </location>
</feature>
<dbReference type="InterPro" id="IPR056166">
    <property type="entry name" value="TPR_ELP1"/>
</dbReference>
<feature type="domain" description="ELP1 three-helical bundle" evidence="11">
    <location>
        <begin position="1105"/>
        <end position="1281"/>
    </location>
</feature>
<dbReference type="PANTHER" id="PTHR12747:SF0">
    <property type="entry name" value="ELONGATOR COMPLEX PROTEIN 1"/>
    <property type="match status" value="1"/>
</dbReference>
<evidence type="ECO:0000259" key="7">
    <source>
        <dbReference type="Pfam" id="PF04762"/>
    </source>
</evidence>
<reference evidence="12" key="1">
    <citation type="submission" date="2024-04" db="EMBL/GenBank/DDBJ databases">
        <authorList>
            <consortium name="Molecular Ecology Group"/>
        </authorList>
    </citation>
    <scope>NUCLEOTIDE SEQUENCE</scope>
</reference>
<dbReference type="InterPro" id="IPR056164">
    <property type="entry name" value="Beta-prop_ELP1_1st"/>
</dbReference>
<sequence length="1334" mass="152534">MKNLVVYQLRRRSVEFMKDIAVENDHLPLQRIHCAIDPNYLSVYILFDNRIYVISIEDNSDITSINFTGYENSKVVGFEYCVTMQELYCAYESGAIARLDTSDRVNFIHEIVITFSSGLECMKLSPDNEIITAVTCTGTVITMVSDFQVISEVDLYLEDFGEKQFVTVGWGRKETQFHGSAGKAAAKAKQEQLNANELDDGRPRITWRGDGALFAVSFLHILTKIRQFKIFDRKGTLCYTSEPTNGLEECLAWRPLGNLIATTQRLANKHVIALFEKNGLKYADFPLPFAPKEIMVKDLFWSPNSDVLAVICEQSGTLNTILQLWTENNCHWYLKQTIVFSADNPLIYATWSTTGRYDQKELILLTSKEIMFCSFNWCVNHSRGKTVDDNTVIAVIDGNKTLVTGFRDGIVPPPMAHQSLQIREPVNAIAFAPSINDKTSLINSNMFCTISCDNRLTFFKRITDSSMLEYEALQSYNIDCSTLDITGIDKCVYTMHHFLWLAEDIILFSITTDKHNRLCVLSLDEIHSKKNNILAIRKFYAVDNSIEYIIPSPNANTAYIIVDQAVFKYTKDAQELDPTDILLRELCYQVEVVKIDSKDVIIALSCTNCFSIDGKEIAKNITSFYVHSDFLLLTTQQHTLICVPLNESGMEQLSKHDLTVKPWENGSNEISFTDIYIRRVEKDSYIIAAISQNSKTILQMPRGNLECIEPRALSLHILKSYLDNCSYRTAFDIMKKQRINLNLMYDHDPKLFTDNAEKFVEEIANPSCLSLFLSELQNEDVTSTMYANCYPNRSVRSVATSGSNEIKVNKVNEICKLLRDIMEQRHDAANLIQPILVSLVKNHEKRGLEKALEKVKQVKILEDSQKSAQSPSPASAEDALKYLLHFVNIDILYDTALGMYDFELTMFVASKSSKDPKEYIPFLNSLKKLSENHMKYSIDMHLKRYESALEHISRDSTKFEECFNLVHNQKLYSKAMKLFEKGSTEHKKIARAYGEFLLSKTRYQEAGIMFYRSGDLDRALKAFSTLGDSWQDAIAVSREMKLSSSDLHELYELLVKRLKAERNYEDAATILKDYLNDVEEAVALLCEGKIWKRAIRMAHDVQRLDLCETHIKPGVMEHAEHVMLQLGKFKEDFLRHKSRLALIRAEISARQMRPSDESICNDEPIFGKEITDSLSETSSIAGSVSSKKSRTSTASRRSYRSNKNRRKQERKLLSLKEGSTFEDLGLIHVLYQIITTAYKNRDEWIRLVQTLIRFEFDECAEKLHIEINNFFQLVENSKSEIWDKSAPTSLAEVEKMTIYTPAQIQEITAPIKLVERYITHPPETDATSCVLGIF</sequence>
<evidence type="ECO:0000256" key="4">
    <source>
        <dbReference type="ARBA" id="ARBA00022694"/>
    </source>
</evidence>
<keyword evidence="5" id="KW-0539">Nucleus</keyword>
<dbReference type="GO" id="GO:0002926">
    <property type="term" value="P:tRNA wobble base 5-methoxycarbonylmethyl-2-thiouridinylation"/>
    <property type="evidence" value="ECO:0007669"/>
    <property type="project" value="TreeGrafter"/>
</dbReference>
<evidence type="ECO:0000259" key="9">
    <source>
        <dbReference type="Pfam" id="PF23878"/>
    </source>
</evidence>
<evidence type="ECO:0000256" key="2">
    <source>
        <dbReference type="ARBA" id="ARBA00006086"/>
    </source>
</evidence>
<dbReference type="PIRSF" id="PIRSF017233">
    <property type="entry name" value="IKAP"/>
    <property type="match status" value="1"/>
</dbReference>
<dbReference type="InterPro" id="IPR056169">
    <property type="entry name" value="HB_ELP1"/>
</dbReference>
<comment type="function">
    <text evidence="5">Component of the elongator complex which is required for multiple tRNA modifications, including mcm5U (5-methoxycarbonylmethyl uridine), mcm5s2U (5-methoxycarbonylmethyl-2-thiouridine), and ncm5U (5-carbamoylmethyl uridine). The elongator complex catalyzes formation of carboxymethyluridine in the wobble base at position 34 in tRNAs.</text>
</comment>
<feature type="region of interest" description="Disordered" evidence="6">
    <location>
        <begin position="1177"/>
        <end position="1207"/>
    </location>
</feature>
<evidence type="ECO:0000259" key="10">
    <source>
        <dbReference type="Pfam" id="PF23925"/>
    </source>
</evidence>
<comment type="similarity">
    <text evidence="2 5">Belongs to the ELP1/IKA1 family.</text>
</comment>
<dbReference type="GO" id="GO:0005634">
    <property type="term" value="C:nucleus"/>
    <property type="evidence" value="ECO:0007669"/>
    <property type="project" value="UniProtKB-SubCell"/>
</dbReference>
<organism evidence="12 13">
    <name type="scientific">Lasius platythorax</name>
    <dbReference type="NCBI Taxonomy" id="488582"/>
    <lineage>
        <taxon>Eukaryota</taxon>
        <taxon>Metazoa</taxon>
        <taxon>Ecdysozoa</taxon>
        <taxon>Arthropoda</taxon>
        <taxon>Hexapoda</taxon>
        <taxon>Insecta</taxon>
        <taxon>Pterygota</taxon>
        <taxon>Neoptera</taxon>
        <taxon>Endopterygota</taxon>
        <taxon>Hymenoptera</taxon>
        <taxon>Apocrita</taxon>
        <taxon>Aculeata</taxon>
        <taxon>Formicoidea</taxon>
        <taxon>Formicidae</taxon>
        <taxon>Formicinae</taxon>
        <taxon>Lasius</taxon>
        <taxon>Lasius</taxon>
    </lineage>
</organism>
<dbReference type="Pfam" id="PF23925">
    <property type="entry name" value="A-sol_ELP1"/>
    <property type="match status" value="1"/>
</dbReference>
<dbReference type="GO" id="GO:0005829">
    <property type="term" value="C:cytosol"/>
    <property type="evidence" value="ECO:0007669"/>
    <property type="project" value="TreeGrafter"/>
</dbReference>
<feature type="domain" description="ELP1 TPR" evidence="9">
    <location>
        <begin position="935"/>
        <end position="1094"/>
    </location>
</feature>
<evidence type="ECO:0000259" key="11">
    <source>
        <dbReference type="Pfam" id="PF23936"/>
    </source>
</evidence>
<evidence type="ECO:0000256" key="3">
    <source>
        <dbReference type="ARBA" id="ARBA00022490"/>
    </source>
</evidence>
<dbReference type="Pfam" id="PF23936">
    <property type="entry name" value="HB_ELP1"/>
    <property type="match status" value="1"/>
</dbReference>
<comment type="pathway">
    <text evidence="1">tRNA modification; 5-methoxycarbonylmethyl-2-thiouridine-tRNA biosynthesis.</text>
</comment>
<keyword evidence="3 5" id="KW-0963">Cytoplasm</keyword>
<keyword evidence="4" id="KW-0819">tRNA processing</keyword>
<feature type="domain" description="ELP1 alpha-solenoid" evidence="10">
    <location>
        <begin position="711"/>
        <end position="926"/>
    </location>
</feature>
<dbReference type="SUPFAM" id="SSF69322">
    <property type="entry name" value="Tricorn protease domain 2"/>
    <property type="match status" value="1"/>
</dbReference>
<dbReference type="EMBL" id="OZ034831">
    <property type="protein sequence ID" value="CAL1688004.1"/>
    <property type="molecule type" value="Genomic_DNA"/>
</dbReference>
<dbReference type="InterPro" id="IPR056165">
    <property type="entry name" value="Beta-prop_ELP1_2nd"/>
</dbReference>
<gene>
    <name evidence="12" type="ORF">LPLAT_LOCUS13154</name>
</gene>
<evidence type="ECO:0000259" key="8">
    <source>
        <dbReference type="Pfam" id="PF23797"/>
    </source>
</evidence>
<keyword evidence="13" id="KW-1185">Reference proteome</keyword>
<feature type="compositionally biased region" description="Basic residues" evidence="6">
    <location>
        <begin position="1197"/>
        <end position="1207"/>
    </location>
</feature>
<feature type="compositionally biased region" description="Low complexity" evidence="6">
    <location>
        <begin position="1178"/>
        <end position="1196"/>
    </location>
</feature>
<proteinExistence type="inferred from homology"/>
<evidence type="ECO:0000256" key="5">
    <source>
        <dbReference type="PIRNR" id="PIRNR017233"/>
    </source>
</evidence>
<comment type="subcellular location">
    <subcellularLocation>
        <location evidence="5">Cytoplasm</location>
    </subcellularLocation>
    <subcellularLocation>
        <location evidence="5">Nucleus</location>
    </subcellularLocation>
</comment>
<name>A0AAV2P7M3_9HYME</name>
<feature type="domain" description="ELP1 N-terminal second beta-propeller" evidence="8">
    <location>
        <begin position="395"/>
        <end position="687"/>
    </location>
</feature>
<evidence type="ECO:0000313" key="13">
    <source>
        <dbReference type="Proteomes" id="UP001497644"/>
    </source>
</evidence>
<dbReference type="GO" id="GO:0000049">
    <property type="term" value="F:tRNA binding"/>
    <property type="evidence" value="ECO:0007669"/>
    <property type="project" value="TreeGrafter"/>
</dbReference>
<dbReference type="Proteomes" id="UP001497644">
    <property type="component" value="Chromosome 8"/>
</dbReference>
<dbReference type="InterPro" id="IPR006849">
    <property type="entry name" value="Elp1"/>
</dbReference>
<evidence type="ECO:0000256" key="1">
    <source>
        <dbReference type="ARBA" id="ARBA00005043"/>
    </source>
</evidence>
<protein>
    <recommendedName>
        <fullName evidence="5">Elongator complex protein 1</fullName>
    </recommendedName>
</protein>
<dbReference type="GO" id="GO:0033588">
    <property type="term" value="C:elongator holoenzyme complex"/>
    <property type="evidence" value="ECO:0007669"/>
    <property type="project" value="InterPro"/>
</dbReference>
<dbReference type="PANTHER" id="PTHR12747">
    <property type="entry name" value="ELONGATOR COMPLEX PROTEIN 1"/>
    <property type="match status" value="1"/>
</dbReference>
<dbReference type="Pfam" id="PF04762">
    <property type="entry name" value="Beta-prop_ELP1_1st"/>
    <property type="match status" value="1"/>
</dbReference>
<evidence type="ECO:0000256" key="6">
    <source>
        <dbReference type="SAM" id="MobiDB-lite"/>
    </source>
</evidence>